<dbReference type="InterPro" id="IPR033768">
    <property type="entry name" value="Hydin_ADK"/>
</dbReference>
<sequence length="4424" mass="493683">MSQTTEERLANTYEMHPPRILELLDMSITTHQKFSSLDVDQPLFQPYPSEIVFQNFLPSEMYKVPLVLRNNDKIPRLVKVVVEDSLYFKVISTEDVGSKVAPGLTCTFTVLFTPQENKDYIHRLICVTERETFEVPIRAIGVRAILDFPDQVHFPPCPVKGLTQKTLLVRNIGNGEANFQLSTQRPFSVEPAVGTLGGGHSMQVTIDFLPRVTGDHSQQLLLHYHTGEDVYISLYGTSIDVSVRLDRNSVLVEKTYITMANQRRVAILNRSDTIVHYQWKSFATEDEEEFCSELQPEEDNEMEQILTEGDTDLTLRDHLFQQRRRQLHQDSLVFSDQHIIMEPQEGDIWPKQTAEINIIFKPQEARLYQEIVYCDITGREARLPLRIKAEGIGPKLQFNFVELDMKNVFIGSKNCYEVLVSNKGLIDAPYRLVPPSTAMGLCFSFNPAEGMVPPGACHALEVCFSSDNLGIFSEEFYFMVEGNPQPLSLTFRGCVIGPTFHFSDDQCFPQTLTCRLSNTSLVPMSFGMRIPGDGMGKDSVTSSEQVSQFNRNNWRPGDRVAERPQEFKVTPRSGAIRALSHKDIQVTFCSNTVQEYSMSLVVDVEGVGEEVLALPIKARCLVPEVHLERRLLEFQNCFMNYPYQKSVTLINVSDLPAYHVCLCVQEYEENPSLLFSSPQPRGVIEPCSRVEIPLVLQAKALGQLHHTAFFALLGQQGPPLELLLSCIGQGPAISLSATKLHFGNIPVLTDVPRSLRLSNHSPVPACFHAQMAGSRSQWRVEPAEGKVAPDGHVELRLVAHLDDTLPFQDTLQLVIQDSQTQTVDVSATGTGTTIITDRPFAPSLDLGGHFSSRPCQYHFRVTNRGRRLHQLFWSTEGFPQFHRKSLPLKNTSRNGKAKSPLVTPLLDAPVFTLTPIWLKLDPGESADMLLEGFADTPKVVRERLVCLANVEHETAKKRIMTVDITCQFIAPVLDISSQQLSFYVEKVPDMPLVPLYERLLLKSTSTLPLSMELTLAEPFGLCDHTGDNTFATSKIELWVRFDPSYQSDLVSRVAEVVLEVQYSGHPKRDYVALRGEVHFPNVHFSSSVLDFGCVLNHTEAQQQITMTNCSPLPVSYHWTFLLDQQQICISSAPVPHTQIIKSTVKHFFAFFLLFVVSNNIPTHFLPPSFLSFSQVFDISPIFGVLRPGESQLVTFSFFGNPDISAEVLALCQVEHGPTYEIILRGEASLVTYALDTTDINLGYQLFDRVSEAEVTIKNTGRVGFDFSALLDDEQLSSENPLPGQPLVIPSKGHIEANTEMRLTVYYLPGIPEVFEKTFLLQVAFFEPEVITLRGEGIFPRVVLDLPRDLGKGFVTVILLTMDMTPDLREKILHTVFYDALLQMEVERLLVKEHAITTEKSQRDTRLSETSISSSKWYKKFVLPEYVLDFGFVIHGSIHTHIVKVTNTGPAPVSFRAKLHLLAGTGFSTELDRVKNLPYCETETFEVKFDPLGANLELGEITTILPIQVLGGPMVQVRLRAVVTMPSLTVSTDVLQFDNIQCGLCQVVTVQLHNPEQVPCEWSFRVEEQPKKKPKKNVPLRLRQKARFEQLPSPAVFEMLPSKGVLYPGDRVNVQVKFSPTEGRAYKEKLVVAVAQSTQRILLLAQGHGEEPQLEFSTSLLELGPVLPYSAGEEAEVVVRNLCHFPIEFYSLDFDTQYLEEEKILRMMKGYDAQNMLLLPPRAPGQPLPAELLDYYKEHQSQEPDLLSIILFKEGGTVSSVGDLEMDPVSRAIARHVGIDLSPDGQAARNRRGIAIIVHGAPLSGKSSLAVSLAKQYGAACLNIDGVVQEAVSSGVSTAAMQARELCGTATVELTQGTLDERGEAFLKAHHRNTLTKKSNKEKLNIYTIHFILLAYLQAAQVQRRPSESVSLMGEMAAISSLLPDDLLIEILSERLQLSDCHCGVVIDSLETLYCCSPSSVLQIVLKAFNNRKHIYVIDLNNNYHAFKAEERARVEANCEANRHLLYRFRLYEQSLPQIQHVLQHWDRTQGLLLQSFSSEEQAQENEEVAEQQVTSGKKNKKEREKEKVNRERQEKEKQKVELPSTPPSQTHLLFDDTEATKTELIQEIIPLICISASEKELLCGTKLLSSLKLPSLEEVVQDLLGAYLKSIFVFDIEISYCHSKGEVTLRICFNSTAKGSFEQTLSFEVMGTKRCYQLCLRGICDYPSISKDHKTVFAHCKKVLQPEDGLQKTYIVRSGLYDFGPVLCGKNRDRYKEKYPENTERLVIHNNSPLEAEVNFLFQHDTKATTFFLDPPSMVLKPKEKKELTVLAYPTSPGLIEDSVVCCIKENPEPVIFRFVCRGVRPELEVERRQLHFDKTLLHRRETRSLCLRNPTALPVAWKLSGLEVLGDEFSVSQDHGVIMPQSEFSLNMYFKAVKSISLKKTIHLEVSDVGNILGLVHTENIQVIAEAYDVALDTGFPQGGLDFGSVKVGEEVKISTHLKNKGKYEIKKSIDGIIWSIFNLNSVFTITPQRGSLLPSDRPTTVQFIFCHNREVSIRDQPILKCQVIEPNVGGIVAVIPINVSAQCLFSKYSITPPNSVNFGALVYGSRKTRNLTVENLGEFEIRFTISRTSKGPPGPAQRNGDSQSAKPFPPNKLRRADSVQKDTVVSTQGRMSMGVFTVSPCLGLLPPGGKQLISVDCVAEHVGFWHECLAVDITDRDPSDSPGGIPYSLVADICVPEIASKDIASIFEEHRLCQNSNMLHCEQYRNAVSIFIQEENKFVFNNVLVGQLAKARLRLTNPGKVPCELSLQVKSVLAKTSERRSDAFEVTPTRLSIASYSHDFVTITFCPQAMQTYLGVFEATLEGASGYVSKVLVFDLLGDGNLPSITVVKPVQRTSQGQPVLQFNRLLVGSRQTLPLVIKNISSVPAQISFDLLDKMGVFGLRSAPNTTSTLMAHVASLTLKAGQQAEFEVQFCPEVAQSFNASLRLVVQDNHYEVILVQLLGEGYHDIISLDNISNKVSCTFYLESNLLNFGDCHVSRLYNETFTMSNHSNIEVIRFEWPPDVPQLRFSPRIGHLHAGCTKEVTVSFISEQPVVLSTQVVKCKLSRITFQQPVDQVPDWDDRRHTIKWVDADRQALPQQPAKKKVVETDPEPDHTVVDNCSRELELTVSAVCDYAKFECQAKPIHFKDTTLYQTRVFHSLASVSALLLGNPDLPPFSVEPSVGIIKPGATETFCVRFCPLEIAEYEARLHCSIPNLKEGQGLTITASGLSLLPYCHFHLKDSDYLSGNRRSPDLRVALDPNTKVVEFSSTGINTFSIVNPTNKPYSFLWKCEDTRTKPFTCLTPKNTIQPGKKVEVSFKFHPQELDLVESFWTFLIPEHKLSVPFLLVGTANEPVVYIDHAHLNLGSLLIGQETRRTVYMVNGEDQPFSFSILDVSCRSEPLGDSLLLETMEGTVSPRDKLPLVISFTPTQEGAVMFNLLVTVTGRVQPLTLNIKAEGYSMNASVHCKDVQCMLLKTIASVCFVNSVQVELSETSTCSFVVYNPGKFSLDVRYELTGPTDLQRHLQVDPKTAIVPVGRQDRCILSFFPLQNCILKDMRFSIRVINGATFCCSLLGAATAPGLEFSFLKYNFGMNFIYSAGMVPATHTLVISNKGEKGISVNCLFSNTPSLKASFTPEVLPPGGSMEVLFTFYPREAVQYHEKVVFEINKCAKQVVEILGQGIAMKIDVEDPQHKVVKLGALQVGQKCRKLIPLINNSDSYLTFSLLFTPTAHALLDPGVFSMRPEREVTLPGRGGRCKVEVVFTPQQRMAPFSEELQLKCLGTVCPLLVLKGCCHGVEVTLDQGYLRFGAVCRNCKATRRIILQNTGDIGARFEWDVQSFAPDFSICPAKGYITPGMELPLEVTFAPVEVKQNVRYDNLCCSIEGGKPVTITLAGSCIPPQVVLNFACQVRSQCTQSLSLSNPSNQSWNLQPVLEGEYWSAAPFFVVEPYQQNKAYEITYEPMTMTTDGKKHLGSVFFAFPDGAGMLYTLQGTTEPPKAVGTISGEVPCKTLYTEMIPVQNWLHKPQRFRVLMEMVNPDRPDNTVSLKGLDYMDVPALAKRDYKISFFSYKEGQYNAKVTFKNEVTGEYLFYNLSFKATPPGVMSTVEMVASVRQTTSACVEVENPLPTNVVFSVECRSPDISVQSQLSVSALSKVGLDFEYQPLCIGESTTRLTLQNSELGSFHYELLLRALPAPPEKPLYFKAPLGSSQYLTAKFTSYSRVKTEYTCKTDCPDFFVEKTVSAAAAGSQTGSDVSVKVHFEPSQLGEVRGLLTVSSSLGGDYLFPLYGTCTPPKPQGPLTIYAGSHVTIPFKNVFPQAAAFSFQVNNPAFTVKGADTIQSKKTHNIVVSFEGPPEGSKTLCTGKLTISSPRTDGHGQAIFWVYYLKGICPEQPQREK</sequence>
<reference evidence="11" key="4">
    <citation type="submission" date="2025-09" db="UniProtKB">
        <authorList>
            <consortium name="Ensembl"/>
        </authorList>
    </citation>
    <scope>IDENTIFICATION</scope>
</reference>
<dbReference type="Ensembl" id="ENSAMXT00000021228.2">
    <property type="protein sequence ID" value="ENSAMXP00000021228.2"/>
    <property type="gene ID" value="ENSAMXG00000020596.2"/>
</dbReference>
<accession>W5LN16</accession>
<evidence type="ECO:0000313" key="11">
    <source>
        <dbReference type="Ensembl" id="ENSAMXP00000021228.2"/>
    </source>
</evidence>
<keyword evidence="5" id="KW-0969">Cilium</keyword>
<name>W5LN16_ASTMX</name>
<reference evidence="12" key="2">
    <citation type="journal article" date="2014" name="Nat. Commun.">
        <title>The cavefish genome reveals candidate genes for eye loss.</title>
        <authorList>
            <person name="McGaugh S.E."/>
            <person name="Gross J.B."/>
            <person name="Aken B."/>
            <person name="Blin M."/>
            <person name="Borowsky R."/>
            <person name="Chalopin D."/>
            <person name="Hinaux H."/>
            <person name="Jeffery W.R."/>
            <person name="Keene A."/>
            <person name="Ma L."/>
            <person name="Minx P."/>
            <person name="Murphy D."/>
            <person name="O'Quin K.E."/>
            <person name="Retaux S."/>
            <person name="Rohner N."/>
            <person name="Searle S.M."/>
            <person name="Stahl B.A."/>
            <person name="Tabin C."/>
            <person name="Volff J.N."/>
            <person name="Yoshizawa M."/>
            <person name="Warren W.C."/>
        </authorList>
    </citation>
    <scope>NUCLEOTIDE SEQUENCE [LARGE SCALE GENOMIC DNA]</scope>
    <source>
        <strain evidence="12">female</strain>
    </source>
</reference>
<reference evidence="12" key="1">
    <citation type="submission" date="2013-03" db="EMBL/GenBank/DDBJ databases">
        <authorList>
            <person name="Jeffery W."/>
            <person name="Warren W."/>
            <person name="Wilson R.K."/>
        </authorList>
    </citation>
    <scope>NUCLEOTIDE SEQUENCE</scope>
    <source>
        <strain evidence="12">female</strain>
    </source>
</reference>
<dbReference type="GO" id="GO:0031514">
    <property type="term" value="C:motile cilium"/>
    <property type="evidence" value="ECO:0007669"/>
    <property type="project" value="UniProtKB-SubCell"/>
</dbReference>
<keyword evidence="6" id="KW-0966">Cell projection</keyword>
<evidence type="ECO:0000256" key="2">
    <source>
        <dbReference type="ARBA" id="ARBA00004496"/>
    </source>
</evidence>
<dbReference type="HOGENOM" id="CLU_000116_1_0_1"/>
<feature type="region of interest" description="Disordered" evidence="7">
    <location>
        <begin position="2043"/>
        <end position="2093"/>
    </location>
</feature>
<keyword evidence="3" id="KW-0963">Cytoplasm</keyword>
<dbReference type="eggNOG" id="ENOG502QQ4F">
    <property type="taxonomic scope" value="Eukaryota"/>
</dbReference>
<dbReference type="InterPro" id="IPR053879">
    <property type="entry name" value="HYDIN_VesB_CFA65-like_Ig"/>
</dbReference>
<keyword evidence="4" id="KW-0282">Flagellum</keyword>
<dbReference type="InterPro" id="IPR033305">
    <property type="entry name" value="Hydin-like"/>
</dbReference>
<dbReference type="Gene3D" id="2.60.40.10">
    <property type="entry name" value="Immunoglobulins"/>
    <property type="match status" value="24"/>
</dbReference>
<dbReference type="Bgee" id="ENSAMXG00000020596">
    <property type="expression patterns" value="Expressed in olfactory epithelium and 5 other cell types or tissues"/>
</dbReference>
<dbReference type="InParanoid" id="W5LN16"/>
<dbReference type="Proteomes" id="UP000018467">
    <property type="component" value="Unassembled WGS sequence"/>
</dbReference>
<dbReference type="STRING" id="7994.ENSAMXP00000021228"/>
<keyword evidence="12" id="KW-1185">Reference proteome</keyword>
<dbReference type="GO" id="GO:0003341">
    <property type="term" value="P:cilium movement"/>
    <property type="evidence" value="ECO:0007669"/>
    <property type="project" value="TreeGrafter"/>
</dbReference>
<dbReference type="InterPro" id="IPR013783">
    <property type="entry name" value="Ig-like_fold"/>
</dbReference>
<evidence type="ECO:0000256" key="3">
    <source>
        <dbReference type="ARBA" id="ARBA00022490"/>
    </source>
</evidence>
<feature type="compositionally biased region" description="Basic and acidic residues" evidence="7">
    <location>
        <begin position="2061"/>
        <end position="2080"/>
    </location>
</feature>
<evidence type="ECO:0000256" key="1">
    <source>
        <dbReference type="ARBA" id="ARBA00004230"/>
    </source>
</evidence>
<organism evidence="11 12">
    <name type="scientific">Astyanax mexicanus</name>
    <name type="common">Blind cave fish</name>
    <name type="synonym">Astyanax fasciatus mexicanus</name>
    <dbReference type="NCBI Taxonomy" id="7994"/>
    <lineage>
        <taxon>Eukaryota</taxon>
        <taxon>Metazoa</taxon>
        <taxon>Chordata</taxon>
        <taxon>Craniata</taxon>
        <taxon>Vertebrata</taxon>
        <taxon>Euteleostomi</taxon>
        <taxon>Actinopterygii</taxon>
        <taxon>Neopterygii</taxon>
        <taxon>Teleostei</taxon>
        <taxon>Ostariophysi</taxon>
        <taxon>Characiformes</taxon>
        <taxon>Characoidei</taxon>
        <taxon>Acestrorhamphidae</taxon>
        <taxon>Acestrorhamphinae</taxon>
        <taxon>Astyanax</taxon>
    </lineage>
</organism>
<dbReference type="GO" id="GO:0005930">
    <property type="term" value="C:axoneme"/>
    <property type="evidence" value="ECO:0007669"/>
    <property type="project" value="TreeGrafter"/>
</dbReference>
<evidence type="ECO:0000256" key="7">
    <source>
        <dbReference type="SAM" id="MobiDB-lite"/>
    </source>
</evidence>
<dbReference type="Pfam" id="PF22544">
    <property type="entry name" value="HYDIN_VesB_CFA65-like_Ig"/>
    <property type="match status" value="3"/>
</dbReference>
<feature type="domain" description="HYDIN/VesB/CFA65-like Ig-like" evidence="9">
    <location>
        <begin position="394"/>
        <end position="494"/>
    </location>
</feature>
<proteinExistence type="predicted"/>
<evidence type="ECO:0000313" key="12">
    <source>
        <dbReference type="Proteomes" id="UP000018467"/>
    </source>
</evidence>
<evidence type="ECO:0000259" key="9">
    <source>
        <dbReference type="Pfam" id="PF22544"/>
    </source>
</evidence>
<dbReference type="PANTHER" id="PTHR23053">
    <property type="entry name" value="DLEC1 DELETED IN LUNG AND ESOPHAGEAL CANCER 1"/>
    <property type="match status" value="1"/>
</dbReference>
<dbReference type="InterPro" id="IPR056344">
    <property type="entry name" value="Ig_CFAP65-like_9th"/>
</dbReference>
<feature type="domain" description="CFAP65-like ninth Ig-like" evidence="10">
    <location>
        <begin position="1545"/>
        <end position="1633"/>
    </location>
</feature>
<dbReference type="Pfam" id="PF17213">
    <property type="entry name" value="Hydin_ADK"/>
    <property type="match status" value="2"/>
</dbReference>
<feature type="domain" description="HYDIN/VesB/CFA65-like Ig-like" evidence="9">
    <location>
        <begin position="3826"/>
        <end position="3921"/>
    </location>
</feature>
<dbReference type="SUPFAM" id="SSF52540">
    <property type="entry name" value="P-loop containing nucleoside triphosphate hydrolases"/>
    <property type="match status" value="1"/>
</dbReference>
<evidence type="ECO:0000259" key="8">
    <source>
        <dbReference type="Pfam" id="PF17213"/>
    </source>
</evidence>
<protein>
    <submittedName>
        <fullName evidence="11">HYDIN axonemal central pair apparatus protein</fullName>
    </submittedName>
</protein>
<dbReference type="PANTHER" id="PTHR23053:SF0">
    <property type="entry name" value="HYDROCEPHALUS-INDUCING PROTEIN HOMOLOG"/>
    <property type="match status" value="1"/>
</dbReference>
<dbReference type="InterPro" id="IPR027417">
    <property type="entry name" value="P-loop_NTPase"/>
</dbReference>
<dbReference type="GO" id="GO:1904158">
    <property type="term" value="P:axonemal central apparatus assembly"/>
    <property type="evidence" value="ECO:0007669"/>
    <property type="project" value="TreeGrafter"/>
</dbReference>
<dbReference type="GeneTree" id="ENSGT00940000163228"/>
<evidence type="ECO:0000256" key="5">
    <source>
        <dbReference type="ARBA" id="ARBA00023069"/>
    </source>
</evidence>
<evidence type="ECO:0000259" key="10">
    <source>
        <dbReference type="Pfam" id="PF24816"/>
    </source>
</evidence>
<feature type="region of interest" description="Disordered" evidence="7">
    <location>
        <begin position="2610"/>
        <end position="2647"/>
    </location>
</feature>
<dbReference type="Gene3D" id="3.40.50.300">
    <property type="entry name" value="P-loop containing nucleotide triphosphate hydrolases"/>
    <property type="match status" value="1"/>
</dbReference>
<reference evidence="11" key="3">
    <citation type="submission" date="2025-08" db="UniProtKB">
        <authorList>
            <consortium name="Ensembl"/>
        </authorList>
    </citation>
    <scope>IDENTIFICATION</scope>
</reference>
<dbReference type="Pfam" id="PF24816">
    <property type="entry name" value="Ig_CFAP65__9th"/>
    <property type="match status" value="1"/>
</dbReference>
<evidence type="ECO:0000256" key="4">
    <source>
        <dbReference type="ARBA" id="ARBA00022846"/>
    </source>
</evidence>
<evidence type="ECO:0000256" key="6">
    <source>
        <dbReference type="ARBA" id="ARBA00023273"/>
    </source>
</evidence>
<feature type="domain" description="Hydin adenylate kinase-like" evidence="8">
    <location>
        <begin position="1879"/>
        <end position="1949"/>
    </location>
</feature>
<feature type="domain" description="HYDIN/VesB/CFA65-like Ig-like" evidence="9">
    <location>
        <begin position="144"/>
        <end position="237"/>
    </location>
</feature>
<comment type="subcellular location">
    <subcellularLocation>
        <location evidence="1">Cell projection</location>
        <location evidence="1">Cilium</location>
        <location evidence="1">Flagellum</location>
    </subcellularLocation>
    <subcellularLocation>
        <location evidence="2">Cytoplasm</location>
    </subcellularLocation>
</comment>
<feature type="domain" description="Hydin adenylate kinase-like" evidence="8">
    <location>
        <begin position="1794"/>
        <end position="1871"/>
    </location>
</feature>